<sequence length="92" mass="10808">MFIKQLQRPSSDSDILFGWCHVFIEVELVICEESHHLDRNRSRTKMNQWYLSSVLCVQSSPEMVSHGEYSTQQNTVVYVTSDLDFQENTHKI</sequence>
<reference evidence="1" key="1">
    <citation type="submission" date="2022-11" db="EMBL/GenBank/DDBJ databases">
        <title>Centuries of genome instability and evolution in soft-shell clam transmissible cancer (bioRxiv).</title>
        <authorList>
            <person name="Hart S.F.M."/>
            <person name="Yonemitsu M.A."/>
            <person name="Giersch R.M."/>
            <person name="Beal B.F."/>
            <person name="Arriagada G."/>
            <person name="Davis B.W."/>
            <person name="Ostrander E.A."/>
            <person name="Goff S.P."/>
            <person name="Metzger M.J."/>
        </authorList>
    </citation>
    <scope>NUCLEOTIDE SEQUENCE</scope>
    <source>
        <strain evidence="1">MELC-2E11</strain>
        <tissue evidence="1">Siphon/mantle</tissue>
    </source>
</reference>
<proteinExistence type="predicted"/>
<gene>
    <name evidence="1" type="ORF">MAR_022588</name>
</gene>
<dbReference type="EMBL" id="CP111014">
    <property type="protein sequence ID" value="WAQ98215.1"/>
    <property type="molecule type" value="Genomic_DNA"/>
</dbReference>
<name>A0ABY7DPC8_MYAAR</name>
<accession>A0ABY7DPC8</accession>
<protein>
    <submittedName>
        <fullName evidence="1">Uncharacterized protein</fullName>
    </submittedName>
</protein>
<organism evidence="1 2">
    <name type="scientific">Mya arenaria</name>
    <name type="common">Soft-shell clam</name>
    <dbReference type="NCBI Taxonomy" id="6604"/>
    <lineage>
        <taxon>Eukaryota</taxon>
        <taxon>Metazoa</taxon>
        <taxon>Spiralia</taxon>
        <taxon>Lophotrochozoa</taxon>
        <taxon>Mollusca</taxon>
        <taxon>Bivalvia</taxon>
        <taxon>Autobranchia</taxon>
        <taxon>Heteroconchia</taxon>
        <taxon>Euheterodonta</taxon>
        <taxon>Imparidentia</taxon>
        <taxon>Neoheterodontei</taxon>
        <taxon>Myida</taxon>
        <taxon>Myoidea</taxon>
        <taxon>Myidae</taxon>
        <taxon>Mya</taxon>
    </lineage>
</organism>
<evidence type="ECO:0000313" key="2">
    <source>
        <dbReference type="Proteomes" id="UP001164746"/>
    </source>
</evidence>
<evidence type="ECO:0000313" key="1">
    <source>
        <dbReference type="EMBL" id="WAQ98215.1"/>
    </source>
</evidence>
<keyword evidence="2" id="KW-1185">Reference proteome</keyword>
<dbReference type="Proteomes" id="UP001164746">
    <property type="component" value="Chromosome 3"/>
</dbReference>